<evidence type="ECO:0000313" key="1">
    <source>
        <dbReference type="EMBL" id="AWL12830.1"/>
    </source>
</evidence>
<evidence type="ECO:0000313" key="2">
    <source>
        <dbReference type="Proteomes" id="UP000245728"/>
    </source>
</evidence>
<dbReference type="KEGG" id="salh:HMF8227_02378"/>
<sequence length="251" mass="28899">MIRWLWVVVLWFGANTAAADRYVVGTESINFYPHFNFTQQGKPGFAQAVFKRFAQYSGHQFEFVPLPVKRLYYESEGDIDLVYPDHPEWVQYQDVAHKRFFSQPVVGNLGTTWVQPSNRHKTLSQVRSLAIIHGFTPEAWMHHQGREELRFIDVPDPESAIGVLLLGRVEAADLEYNVARHILRKQGRTGDAQVAVHLPLNIGTYHLSTTKHPALIEQFDQFLHNHRQELKALKKRFGIVEKPSGIIPPLR</sequence>
<dbReference type="Proteomes" id="UP000245728">
    <property type="component" value="Chromosome"/>
</dbReference>
<evidence type="ECO:0008006" key="3">
    <source>
        <dbReference type="Google" id="ProtNLM"/>
    </source>
</evidence>
<dbReference type="EMBL" id="CP029347">
    <property type="protein sequence ID" value="AWL12830.1"/>
    <property type="molecule type" value="Genomic_DNA"/>
</dbReference>
<gene>
    <name evidence="1" type="ORF">HMF8227_02378</name>
</gene>
<name>A0A2S2E6F2_9ALTE</name>
<accession>A0A2S2E6F2</accession>
<reference evidence="1 2" key="1">
    <citation type="submission" date="2018-05" db="EMBL/GenBank/DDBJ databases">
        <title>Salinimonas sp. HMF8227 Genome sequencing and assembly.</title>
        <authorList>
            <person name="Kang H."/>
            <person name="Kang J."/>
            <person name="Cha I."/>
            <person name="Kim H."/>
            <person name="Joh K."/>
        </authorList>
    </citation>
    <scope>NUCLEOTIDE SEQUENCE [LARGE SCALE GENOMIC DNA]</scope>
    <source>
        <strain evidence="1 2">HMF8227</strain>
    </source>
</reference>
<dbReference type="SUPFAM" id="SSF53850">
    <property type="entry name" value="Periplasmic binding protein-like II"/>
    <property type="match status" value="1"/>
</dbReference>
<keyword evidence="2" id="KW-1185">Reference proteome</keyword>
<dbReference type="RefSeq" id="WP_109340368.1">
    <property type="nucleotide sequence ID" value="NZ_CP029347.1"/>
</dbReference>
<organism evidence="1 2">
    <name type="scientific">Saliniradius amylolyticus</name>
    <dbReference type="NCBI Taxonomy" id="2183582"/>
    <lineage>
        <taxon>Bacteria</taxon>
        <taxon>Pseudomonadati</taxon>
        <taxon>Pseudomonadota</taxon>
        <taxon>Gammaproteobacteria</taxon>
        <taxon>Alteromonadales</taxon>
        <taxon>Alteromonadaceae</taxon>
        <taxon>Saliniradius</taxon>
    </lineage>
</organism>
<dbReference type="AlphaFoldDB" id="A0A2S2E6F2"/>
<dbReference type="Gene3D" id="3.40.190.10">
    <property type="entry name" value="Periplasmic binding protein-like II"/>
    <property type="match status" value="2"/>
</dbReference>
<dbReference type="OrthoDB" id="5416480at2"/>
<proteinExistence type="predicted"/>
<protein>
    <recommendedName>
        <fullName evidence="3">Solute-binding protein family 3/N-terminal domain-containing protein</fullName>
    </recommendedName>
</protein>